<dbReference type="GO" id="GO:0008235">
    <property type="term" value="F:metalloexopeptidase activity"/>
    <property type="evidence" value="ECO:0007669"/>
    <property type="project" value="InterPro"/>
</dbReference>
<dbReference type="PANTHER" id="PTHR12147:SF56">
    <property type="entry name" value="AMINOPEPTIDASE YDR415C-RELATED"/>
    <property type="match status" value="1"/>
</dbReference>
<dbReference type="RefSeq" id="WP_170011167.1">
    <property type="nucleotide sequence ID" value="NZ_JABCRE010000002.1"/>
</dbReference>
<keyword evidence="6" id="KW-0862">Zinc</keyword>
<dbReference type="GO" id="GO:0006508">
    <property type="term" value="P:proteolysis"/>
    <property type="evidence" value="ECO:0007669"/>
    <property type="project" value="UniProtKB-KW"/>
</dbReference>
<evidence type="ECO:0000256" key="4">
    <source>
        <dbReference type="ARBA" id="ARBA00022729"/>
    </source>
</evidence>
<keyword evidence="4 7" id="KW-0732">Signal</keyword>
<sequence length="496" mass="53016">MTVKTGIRLAVCLCALIGLGSCAGSDGLSRADANNLDRIESRLSAHIAVLASDEFEGRRPGSEGERKTLRYLADVWQAAGLQSATNDPAHPWFAPVELSLMTPQSQSVRIMRDGQSITIPETQVKLFTSGSRALVDDAPMVFVGKLGASLDRAELAGRIAVMIWDHNDRNDQRDALLENGAAGVLAIISDEAAFAELVHIRKNGAYRLAEESAGSVLDGVMSLDGAASMLGLARLNALLDTAKMPGFRPHPLDETASLEARSIPGTVRTHNLIAKLPGKKPDSGAVLLLAHWDHFGRCGDEATGDQICNGAVDNASGLSMLTEIAEQLGKGPRLDRDVYFLGTTAEEWGLLGARAFTRDPPIPLDTVVAAFNLDAVGIAKRGSPVAIVGEGLTPLDDEVKLIAAQMGRGLGNSQFAKQFVKRQDGWALLQADVPTLMVSSAFASPDPLRDYTKDRYHKPSDEMDEIELGGAAEDMLLHLELVRHFGSTASHPPVRP</sequence>
<evidence type="ECO:0000313" key="10">
    <source>
        <dbReference type="Proteomes" id="UP000561181"/>
    </source>
</evidence>
<proteinExistence type="predicted"/>
<keyword evidence="2" id="KW-0645">Protease</keyword>
<feature type="signal peptide" evidence="7">
    <location>
        <begin position="1"/>
        <end position="23"/>
    </location>
</feature>
<evidence type="ECO:0000256" key="3">
    <source>
        <dbReference type="ARBA" id="ARBA00022723"/>
    </source>
</evidence>
<dbReference type="Pfam" id="PF04389">
    <property type="entry name" value="Peptidase_M28"/>
    <property type="match status" value="1"/>
</dbReference>
<gene>
    <name evidence="9" type="ORF">HKD42_05915</name>
</gene>
<evidence type="ECO:0000256" key="2">
    <source>
        <dbReference type="ARBA" id="ARBA00022670"/>
    </source>
</evidence>
<keyword evidence="3" id="KW-0479">Metal-binding</keyword>
<organism evidence="9 10">
    <name type="scientific">Pontixanthobacter rizhaonensis</name>
    <dbReference type="NCBI Taxonomy" id="2730337"/>
    <lineage>
        <taxon>Bacteria</taxon>
        <taxon>Pseudomonadati</taxon>
        <taxon>Pseudomonadota</taxon>
        <taxon>Alphaproteobacteria</taxon>
        <taxon>Sphingomonadales</taxon>
        <taxon>Erythrobacteraceae</taxon>
        <taxon>Pontixanthobacter</taxon>
    </lineage>
</organism>
<evidence type="ECO:0000313" key="9">
    <source>
        <dbReference type="EMBL" id="NMW31590.1"/>
    </source>
</evidence>
<dbReference type="InterPro" id="IPR045175">
    <property type="entry name" value="M28_fam"/>
</dbReference>
<evidence type="ECO:0000259" key="8">
    <source>
        <dbReference type="Pfam" id="PF04389"/>
    </source>
</evidence>
<evidence type="ECO:0000256" key="1">
    <source>
        <dbReference type="ARBA" id="ARBA00022438"/>
    </source>
</evidence>
<keyword evidence="10" id="KW-1185">Reference proteome</keyword>
<dbReference type="InterPro" id="IPR007484">
    <property type="entry name" value="Peptidase_M28"/>
</dbReference>
<accession>A0A848QLJ1</accession>
<dbReference type="GO" id="GO:0046872">
    <property type="term" value="F:metal ion binding"/>
    <property type="evidence" value="ECO:0007669"/>
    <property type="project" value="UniProtKB-KW"/>
</dbReference>
<evidence type="ECO:0000256" key="6">
    <source>
        <dbReference type="ARBA" id="ARBA00022833"/>
    </source>
</evidence>
<evidence type="ECO:0000256" key="5">
    <source>
        <dbReference type="ARBA" id="ARBA00022801"/>
    </source>
</evidence>
<feature type="chain" id="PRO_5032428654" evidence="7">
    <location>
        <begin position="24"/>
        <end position="496"/>
    </location>
</feature>
<name>A0A848QLJ1_9SPHN</name>
<reference evidence="9 10" key="1">
    <citation type="submission" date="2020-04" db="EMBL/GenBank/DDBJ databases">
        <authorList>
            <person name="Liu A."/>
        </authorList>
    </citation>
    <scope>NUCLEOTIDE SEQUENCE [LARGE SCALE GENOMIC DNA]</scope>
    <source>
        <strain evidence="9 10">RZ02</strain>
    </source>
</reference>
<evidence type="ECO:0000256" key="7">
    <source>
        <dbReference type="SAM" id="SignalP"/>
    </source>
</evidence>
<feature type="domain" description="Peptidase M28" evidence="8">
    <location>
        <begin position="271"/>
        <end position="471"/>
    </location>
</feature>
<dbReference type="PROSITE" id="PS51257">
    <property type="entry name" value="PROKAR_LIPOPROTEIN"/>
    <property type="match status" value="1"/>
</dbReference>
<dbReference type="Proteomes" id="UP000561181">
    <property type="component" value="Unassembled WGS sequence"/>
</dbReference>
<dbReference type="Gene3D" id="3.40.630.10">
    <property type="entry name" value="Zn peptidases"/>
    <property type="match status" value="1"/>
</dbReference>
<dbReference type="PANTHER" id="PTHR12147">
    <property type="entry name" value="METALLOPEPTIDASE M28 FAMILY MEMBER"/>
    <property type="match status" value="1"/>
</dbReference>
<keyword evidence="5" id="KW-0378">Hydrolase</keyword>
<keyword evidence="1" id="KW-0031">Aminopeptidase</keyword>
<dbReference type="GO" id="GO:0004177">
    <property type="term" value="F:aminopeptidase activity"/>
    <property type="evidence" value="ECO:0007669"/>
    <property type="project" value="UniProtKB-KW"/>
</dbReference>
<comment type="caution">
    <text evidence="9">The sequence shown here is derived from an EMBL/GenBank/DDBJ whole genome shotgun (WGS) entry which is preliminary data.</text>
</comment>
<dbReference type="AlphaFoldDB" id="A0A848QLJ1"/>
<dbReference type="SUPFAM" id="SSF53187">
    <property type="entry name" value="Zn-dependent exopeptidases"/>
    <property type="match status" value="1"/>
</dbReference>
<protein>
    <submittedName>
        <fullName evidence="9">M28 family peptidase</fullName>
    </submittedName>
</protein>
<dbReference type="EMBL" id="JABCRE010000002">
    <property type="protein sequence ID" value="NMW31590.1"/>
    <property type="molecule type" value="Genomic_DNA"/>
</dbReference>